<keyword evidence="1" id="KW-0472">Membrane</keyword>
<dbReference type="AlphaFoldDB" id="A0A6L2LJJ8"/>
<feature type="transmembrane region" description="Helical" evidence="1">
    <location>
        <begin position="16"/>
        <end position="42"/>
    </location>
</feature>
<gene>
    <name evidence="2" type="ORF">Tci_033217</name>
</gene>
<organism evidence="2">
    <name type="scientific">Tanacetum cinerariifolium</name>
    <name type="common">Dalmatian daisy</name>
    <name type="synonym">Chrysanthemum cinerariifolium</name>
    <dbReference type="NCBI Taxonomy" id="118510"/>
    <lineage>
        <taxon>Eukaryota</taxon>
        <taxon>Viridiplantae</taxon>
        <taxon>Streptophyta</taxon>
        <taxon>Embryophyta</taxon>
        <taxon>Tracheophyta</taxon>
        <taxon>Spermatophyta</taxon>
        <taxon>Magnoliopsida</taxon>
        <taxon>eudicotyledons</taxon>
        <taxon>Gunneridae</taxon>
        <taxon>Pentapetalae</taxon>
        <taxon>asterids</taxon>
        <taxon>campanulids</taxon>
        <taxon>Asterales</taxon>
        <taxon>Asteraceae</taxon>
        <taxon>Asteroideae</taxon>
        <taxon>Anthemideae</taxon>
        <taxon>Anthemidinae</taxon>
        <taxon>Tanacetum</taxon>
    </lineage>
</organism>
<sequence>MKSPSYSLPPTNFSKLLMILLVFSLLSIAWIMAAALSLSLFLQIDYGRYFIRITLRRSFNAVRTSVELLLVAFDTQLKVFYAPLDHDASCKHSKRDVKIKTFFDCQISQLSLYKKQQHIFDVLNAKPFKIAFLELIKLIIVSSHRYPIQVLVAMPLYNLEFSDNDDSSLRIHIASRLLVNSKTVELLTFTPPMGDSPEGMLVIAYWFFNPHCPRHQVFYPLDMPVIYCLRLRNRSSILAA</sequence>
<name>A0A6L2LJJ8_TANCI</name>
<dbReference type="EMBL" id="BKCJ010004472">
    <property type="protein sequence ID" value="GEU61239.1"/>
    <property type="molecule type" value="Genomic_DNA"/>
</dbReference>
<protein>
    <submittedName>
        <fullName evidence="2">Uncharacterized protein</fullName>
    </submittedName>
</protein>
<evidence type="ECO:0000256" key="1">
    <source>
        <dbReference type="SAM" id="Phobius"/>
    </source>
</evidence>
<evidence type="ECO:0000313" key="2">
    <source>
        <dbReference type="EMBL" id="GEU61239.1"/>
    </source>
</evidence>
<accession>A0A6L2LJJ8</accession>
<keyword evidence="1" id="KW-1133">Transmembrane helix</keyword>
<proteinExistence type="predicted"/>
<keyword evidence="1" id="KW-0812">Transmembrane</keyword>
<comment type="caution">
    <text evidence="2">The sequence shown here is derived from an EMBL/GenBank/DDBJ whole genome shotgun (WGS) entry which is preliminary data.</text>
</comment>
<reference evidence="2" key="1">
    <citation type="journal article" date="2019" name="Sci. Rep.">
        <title>Draft genome of Tanacetum cinerariifolium, the natural source of mosquito coil.</title>
        <authorList>
            <person name="Yamashiro T."/>
            <person name="Shiraishi A."/>
            <person name="Satake H."/>
            <person name="Nakayama K."/>
        </authorList>
    </citation>
    <scope>NUCLEOTIDE SEQUENCE</scope>
</reference>